<name>A0A1H5L9I7_9FLAO</name>
<evidence type="ECO:0000313" key="5">
    <source>
        <dbReference type="Proteomes" id="UP000199448"/>
    </source>
</evidence>
<dbReference type="Gene3D" id="1.10.10.60">
    <property type="entry name" value="Homeodomain-like"/>
    <property type="match status" value="1"/>
</dbReference>
<dbReference type="EMBL" id="FNUG01000002">
    <property type="protein sequence ID" value="SEE73685.1"/>
    <property type="molecule type" value="Genomic_DNA"/>
</dbReference>
<proteinExistence type="predicted"/>
<dbReference type="Pfam" id="PF12833">
    <property type="entry name" value="HTH_18"/>
    <property type="match status" value="1"/>
</dbReference>
<gene>
    <name evidence="4" type="ORF">SAMN04488034_102193</name>
</gene>
<dbReference type="OrthoDB" id="2666928at2"/>
<dbReference type="InterPro" id="IPR009057">
    <property type="entry name" value="Homeodomain-like_sf"/>
</dbReference>
<dbReference type="InterPro" id="IPR053142">
    <property type="entry name" value="PchR_regulatory_protein"/>
</dbReference>
<dbReference type="RefSeq" id="WP_093112531.1">
    <property type="nucleotide sequence ID" value="NZ_FNGG01000002.1"/>
</dbReference>
<evidence type="ECO:0000259" key="3">
    <source>
        <dbReference type="PROSITE" id="PS01124"/>
    </source>
</evidence>
<dbReference type="SUPFAM" id="SSF46689">
    <property type="entry name" value="Homeodomain-like"/>
    <property type="match status" value="2"/>
</dbReference>
<dbReference type="PANTHER" id="PTHR47893">
    <property type="entry name" value="REGULATORY PROTEIN PCHR"/>
    <property type="match status" value="1"/>
</dbReference>
<sequence length="340" mass="39378">MKLYIRALPVEDIIGDLAKELDTPIEKDAGELTLQLPPKIGEGFVRGTSFENGVGIIEYYCTFFQDLELHFTVNKTQPLKFIFCSEGRVDHAFEENQEIHTVDTYQNVIVSSSGHNGHILFFKANETVHISSLEIIREKFSKRNNYDFEGLEPRLKQLFEDSVAEKLFFYQGNYSIQAADIVEEINHKEVSGFLRSIFLEGKAYEMLAKQINQYHDDQNEEKRPTLLRRTDVEKVKRAVEVINEDLTKNYSVDHLAKEVGTNVNKLQEGFKYMFDLTVNKYMQQVKLEAAKELLSNTDHNISQIVGMIGLNNRSYFSKIFKEKYGVSPKYFLQPRDIEQD</sequence>
<evidence type="ECO:0000256" key="2">
    <source>
        <dbReference type="ARBA" id="ARBA00023163"/>
    </source>
</evidence>
<dbReference type="PANTHER" id="PTHR47893:SF1">
    <property type="entry name" value="REGULATORY PROTEIN PCHR"/>
    <property type="match status" value="1"/>
</dbReference>
<feature type="domain" description="HTH araC/xylS-type" evidence="3">
    <location>
        <begin position="236"/>
        <end position="334"/>
    </location>
</feature>
<evidence type="ECO:0000256" key="1">
    <source>
        <dbReference type="ARBA" id="ARBA00023015"/>
    </source>
</evidence>
<dbReference type="STRING" id="390640.SAMN04488034_102193"/>
<dbReference type="PROSITE" id="PS01124">
    <property type="entry name" value="HTH_ARAC_FAMILY_2"/>
    <property type="match status" value="1"/>
</dbReference>
<dbReference type="InterPro" id="IPR018060">
    <property type="entry name" value="HTH_AraC"/>
</dbReference>
<keyword evidence="1" id="KW-0805">Transcription regulation</keyword>
<dbReference type="SMART" id="SM00342">
    <property type="entry name" value="HTH_ARAC"/>
    <property type="match status" value="1"/>
</dbReference>
<organism evidence="4 5">
    <name type="scientific">Salinimicrobium catena</name>
    <dbReference type="NCBI Taxonomy" id="390640"/>
    <lineage>
        <taxon>Bacteria</taxon>
        <taxon>Pseudomonadati</taxon>
        <taxon>Bacteroidota</taxon>
        <taxon>Flavobacteriia</taxon>
        <taxon>Flavobacteriales</taxon>
        <taxon>Flavobacteriaceae</taxon>
        <taxon>Salinimicrobium</taxon>
    </lineage>
</organism>
<protein>
    <submittedName>
        <fullName evidence="4">Transcriptional regulator, AraC family</fullName>
    </submittedName>
</protein>
<reference evidence="4 5" key="1">
    <citation type="submission" date="2016-10" db="EMBL/GenBank/DDBJ databases">
        <authorList>
            <person name="de Groot N.N."/>
        </authorList>
    </citation>
    <scope>NUCLEOTIDE SEQUENCE [LARGE SCALE GENOMIC DNA]</scope>
    <source>
        <strain evidence="4 5">DSM 23553</strain>
    </source>
</reference>
<dbReference type="AlphaFoldDB" id="A0A1H5L9I7"/>
<dbReference type="GO" id="GO:0003700">
    <property type="term" value="F:DNA-binding transcription factor activity"/>
    <property type="evidence" value="ECO:0007669"/>
    <property type="project" value="InterPro"/>
</dbReference>
<dbReference type="Proteomes" id="UP000199448">
    <property type="component" value="Unassembled WGS sequence"/>
</dbReference>
<accession>A0A1H5L9I7</accession>
<dbReference type="GO" id="GO:0043565">
    <property type="term" value="F:sequence-specific DNA binding"/>
    <property type="evidence" value="ECO:0007669"/>
    <property type="project" value="InterPro"/>
</dbReference>
<keyword evidence="5" id="KW-1185">Reference proteome</keyword>
<keyword evidence="2" id="KW-0804">Transcription</keyword>
<evidence type="ECO:0000313" key="4">
    <source>
        <dbReference type="EMBL" id="SEE73685.1"/>
    </source>
</evidence>